<feature type="compositionally biased region" description="Basic residues" evidence="1">
    <location>
        <begin position="31"/>
        <end position="43"/>
    </location>
</feature>
<dbReference type="AlphaFoldDB" id="A0AAD5VHF2"/>
<dbReference type="EMBL" id="JANIEX010001263">
    <property type="protein sequence ID" value="KAJ3559949.1"/>
    <property type="molecule type" value="Genomic_DNA"/>
</dbReference>
<feature type="region of interest" description="Disordered" evidence="1">
    <location>
        <begin position="31"/>
        <end position="100"/>
    </location>
</feature>
<keyword evidence="3" id="KW-1185">Reference proteome</keyword>
<protein>
    <submittedName>
        <fullName evidence="2">Uncharacterized protein</fullName>
    </submittedName>
</protein>
<evidence type="ECO:0000256" key="1">
    <source>
        <dbReference type="SAM" id="MobiDB-lite"/>
    </source>
</evidence>
<gene>
    <name evidence="2" type="ORF">NP233_g11135</name>
</gene>
<sequence>MDSTRQEPLIWSDDGKKVLCYCSSCSGRFVHPKTKKQHDKTRPRNPNPRPQAPLQHSQGHSSVGFQQDTSSGSRSQVTTEDETYDDQRMASPVPVSPRLHEADQATFPLDGHRDLDLPMLERDQHRPFSPLHSADDRTPSHPGDFVLEPPEDLGESLFPFENSRSRSMSPVDDGSYTNDDDQQVLGTPDTHILHPPPPLSNTSPACFVPIPPQSNNATTSPLLFDDVDVAAITNSVPTSVEREELRIAMEYIPLLKEATLEDTGLSPEDIENLRNPSTEPVDLEDDFDTKLSLDLYLSLQTYPDAAYTTVVNILNKALPNRSLLSHYRVRRRAQQLSGVATIEHDMCPNSCIAYTGPLAEKEKCYECGQSRWDPKYPDKKVPAAKFTTMTLGTQLQALYASPESAKLMRYRREKTKPLLDQIRRGEEVRFDVYDDLFTSHDYLDLVKSNIVNDDSILLMLSTDGAQLYRDKASDCWMIIWVILELSPDRRYKKRHVIPAGFIPGPGKPKNLDTFLFPSLQHISALQREGLKVWDASINQIVTKTIINWLDTADAPGMADMSGIVGSFALLSPPSATLRRNASRL</sequence>
<feature type="region of interest" description="Disordered" evidence="1">
    <location>
        <begin position="125"/>
        <end position="179"/>
    </location>
</feature>
<reference evidence="2" key="1">
    <citation type="submission" date="2022-07" db="EMBL/GenBank/DDBJ databases">
        <title>Genome Sequence of Leucocoprinus birnbaumii.</title>
        <authorList>
            <person name="Buettner E."/>
        </authorList>
    </citation>
    <scope>NUCLEOTIDE SEQUENCE</scope>
    <source>
        <strain evidence="2">VT141</strain>
    </source>
</reference>
<proteinExistence type="predicted"/>
<comment type="caution">
    <text evidence="2">The sequence shown here is derived from an EMBL/GenBank/DDBJ whole genome shotgun (WGS) entry which is preliminary data.</text>
</comment>
<name>A0AAD5VHF2_9AGAR</name>
<dbReference type="Pfam" id="PF02992">
    <property type="entry name" value="Transposase_21"/>
    <property type="match status" value="1"/>
</dbReference>
<evidence type="ECO:0000313" key="3">
    <source>
        <dbReference type="Proteomes" id="UP001213000"/>
    </source>
</evidence>
<dbReference type="InterPro" id="IPR004242">
    <property type="entry name" value="Transposase_21"/>
</dbReference>
<dbReference type="Proteomes" id="UP001213000">
    <property type="component" value="Unassembled WGS sequence"/>
</dbReference>
<evidence type="ECO:0000313" key="2">
    <source>
        <dbReference type="EMBL" id="KAJ3559949.1"/>
    </source>
</evidence>
<feature type="compositionally biased region" description="Polar residues" evidence="1">
    <location>
        <begin position="54"/>
        <end position="78"/>
    </location>
</feature>
<accession>A0AAD5VHF2</accession>
<organism evidence="2 3">
    <name type="scientific">Leucocoprinus birnbaumii</name>
    <dbReference type="NCBI Taxonomy" id="56174"/>
    <lineage>
        <taxon>Eukaryota</taxon>
        <taxon>Fungi</taxon>
        <taxon>Dikarya</taxon>
        <taxon>Basidiomycota</taxon>
        <taxon>Agaricomycotina</taxon>
        <taxon>Agaricomycetes</taxon>
        <taxon>Agaricomycetidae</taxon>
        <taxon>Agaricales</taxon>
        <taxon>Agaricineae</taxon>
        <taxon>Agaricaceae</taxon>
        <taxon>Leucocoprinus</taxon>
    </lineage>
</organism>